<reference evidence="1 2" key="1">
    <citation type="journal article" date="2018" name="PLoS ONE">
        <title>The draft genome of Kipferlia bialata reveals reductive genome evolution in fornicate parasites.</title>
        <authorList>
            <person name="Tanifuji G."/>
            <person name="Takabayashi S."/>
            <person name="Kume K."/>
            <person name="Takagi M."/>
            <person name="Nakayama T."/>
            <person name="Kamikawa R."/>
            <person name="Inagaki Y."/>
            <person name="Hashimoto T."/>
        </authorList>
    </citation>
    <scope>NUCLEOTIDE SEQUENCE [LARGE SCALE GENOMIC DNA]</scope>
    <source>
        <strain evidence="1">NY0173</strain>
    </source>
</reference>
<proteinExistence type="predicted"/>
<dbReference type="Proteomes" id="UP000265618">
    <property type="component" value="Unassembled WGS sequence"/>
</dbReference>
<evidence type="ECO:0000313" key="2">
    <source>
        <dbReference type="Proteomes" id="UP000265618"/>
    </source>
</evidence>
<protein>
    <submittedName>
        <fullName evidence="1">Uncharacterized protein</fullName>
    </submittedName>
</protein>
<dbReference type="EMBL" id="BDIP01003037">
    <property type="protein sequence ID" value="GCA63310.1"/>
    <property type="molecule type" value="Genomic_DNA"/>
</dbReference>
<accession>A0A391NRE8</accession>
<dbReference type="AlphaFoldDB" id="A0A391NRE8"/>
<feature type="non-terminal residue" evidence="1">
    <location>
        <position position="1"/>
    </location>
</feature>
<organism evidence="1 2">
    <name type="scientific">Kipferlia bialata</name>
    <dbReference type="NCBI Taxonomy" id="797122"/>
    <lineage>
        <taxon>Eukaryota</taxon>
        <taxon>Metamonada</taxon>
        <taxon>Carpediemonas-like organisms</taxon>
        <taxon>Kipferlia</taxon>
    </lineage>
</organism>
<gene>
    <name evidence="1" type="ORF">KIPB_009172</name>
</gene>
<evidence type="ECO:0000313" key="1">
    <source>
        <dbReference type="EMBL" id="GCA63310.1"/>
    </source>
</evidence>
<name>A0A391NRE8_9EUKA</name>
<comment type="caution">
    <text evidence="1">The sequence shown here is derived from an EMBL/GenBank/DDBJ whole genome shotgun (WGS) entry which is preliminary data.</text>
</comment>
<sequence length="24" mass="2679">VLVMLRRLSMDGIGILPHKTLGKM</sequence>
<keyword evidence="2" id="KW-1185">Reference proteome</keyword>